<evidence type="ECO:0000256" key="1">
    <source>
        <dbReference type="SAM" id="Phobius"/>
    </source>
</evidence>
<dbReference type="AlphaFoldDB" id="A0A0K2SP40"/>
<reference evidence="3" key="2">
    <citation type="journal article" date="2016" name="Int. J. Syst. Evol. Microbiol.">
        <title>Complete genome sequence and cell structure of Limnochorda pilosa, a Gram-negative spore-former within the phylum Firmicutes.</title>
        <authorList>
            <person name="Watanabe M."/>
            <person name="Kojima H."/>
            <person name="Fukui M."/>
        </authorList>
    </citation>
    <scope>NUCLEOTIDE SEQUENCE [LARGE SCALE GENOMIC DNA]</scope>
    <source>
        <strain evidence="3">HC45</strain>
    </source>
</reference>
<accession>A0A0K2SP40</accession>
<name>A0A0K2SP40_LIMPI</name>
<keyword evidence="1" id="KW-0472">Membrane</keyword>
<reference evidence="3" key="1">
    <citation type="submission" date="2015-07" db="EMBL/GenBank/DDBJ databases">
        <title>Complete genome sequence and phylogenetic analysis of Limnochorda pilosa.</title>
        <authorList>
            <person name="Watanabe M."/>
            <person name="Kojima H."/>
            <person name="Fukui M."/>
        </authorList>
    </citation>
    <scope>NUCLEOTIDE SEQUENCE [LARGE SCALE GENOMIC DNA]</scope>
    <source>
        <strain evidence="3">HC45</strain>
    </source>
</reference>
<protein>
    <submittedName>
        <fullName evidence="2">Uncharacterized protein</fullName>
    </submittedName>
</protein>
<evidence type="ECO:0000313" key="2">
    <source>
        <dbReference type="EMBL" id="BAS28871.1"/>
    </source>
</evidence>
<keyword evidence="1" id="KW-1133">Transmembrane helix</keyword>
<organism evidence="2 3">
    <name type="scientific">Limnochorda pilosa</name>
    <dbReference type="NCBI Taxonomy" id="1555112"/>
    <lineage>
        <taxon>Bacteria</taxon>
        <taxon>Bacillati</taxon>
        <taxon>Bacillota</taxon>
        <taxon>Limnochordia</taxon>
        <taxon>Limnochordales</taxon>
        <taxon>Limnochordaceae</taxon>
        <taxon>Limnochorda</taxon>
    </lineage>
</organism>
<proteinExistence type="predicted"/>
<sequence length="60" mass="6120">MAMVQPKATEAQVEGFEMRRGGRGASVLAWLVTGLLTTSMAAMAGAALAALILFLVGILG</sequence>
<keyword evidence="3" id="KW-1185">Reference proteome</keyword>
<evidence type="ECO:0000313" key="3">
    <source>
        <dbReference type="Proteomes" id="UP000065807"/>
    </source>
</evidence>
<keyword evidence="1" id="KW-0812">Transmembrane</keyword>
<feature type="transmembrane region" description="Helical" evidence="1">
    <location>
        <begin position="27"/>
        <end position="59"/>
    </location>
</feature>
<dbReference type="KEGG" id="lpil:LIP_3042"/>
<gene>
    <name evidence="2" type="ORF">LIP_3042</name>
</gene>
<dbReference type="RefSeq" id="WP_068139839.1">
    <property type="nucleotide sequence ID" value="NZ_AP014924.1"/>
</dbReference>
<dbReference type="EMBL" id="AP014924">
    <property type="protein sequence ID" value="BAS28871.1"/>
    <property type="molecule type" value="Genomic_DNA"/>
</dbReference>
<dbReference type="Proteomes" id="UP000065807">
    <property type="component" value="Chromosome"/>
</dbReference>